<dbReference type="Pfam" id="PF00144">
    <property type="entry name" value="Beta-lactamase"/>
    <property type="match status" value="1"/>
</dbReference>
<sequence precursor="true">MKKRTIPFMIVMTLILSFCISSMDMSHAAANQLVPDNPNQVQMLEEPLADIDQAIEEAISEQVMPGAVVLVAKNGKIVKHNAYGYAARYTDADFTEMENPVMMQEDTIFDMASISKLFTATAVMQLWDQGIFELDDPVAEYIPEFAVNEKEEVTIRQLLTHTSGFAPSPSESLYLIEGDREDRLDFVLEEPLENQPNTEYVYSDVNYLTLGVLVERLSGVRQDAFVSEYITEPLDMEDTMYNPPASLRDRIAATEYQPWTERGLVWGSVHDENAWSLDGVAGQAGIFSTATDLAAFAQMMLQDGNYKGEQILSDKAVELMKTNWNEAFPGQDQGLGWELNQSWYMDDLAEVNTMGHTGYTGTSIVVSPNQNSLAVLLTNRVHPTRETVSTNPIRREVSEQTAAAIHSWSAEQMKEMVEILKTKDAFATNRAAYSLQLHLTAVSRYEKLDKSDKVIKHLKGFQQLIDEQLDQEMITEEAYTTLANNTAYLQNKWQN</sequence>
<reference evidence="6" key="2">
    <citation type="submission" date="2014-05" db="EMBL/GenBank/DDBJ databases">
        <title>Draft genome sequence of Virgibacillus massiliensis Vm-5.</title>
        <authorList>
            <person name="Khelaifia S."/>
            <person name="Croce O."/>
            <person name="Lagier J.C."/>
            <person name="Raoult D."/>
        </authorList>
    </citation>
    <scope>NUCLEOTIDE SEQUENCE [LARGE SCALE GENOMIC DNA]</scope>
    <source>
        <strain evidence="6">Vm-5</strain>
    </source>
</reference>
<dbReference type="InterPro" id="IPR001466">
    <property type="entry name" value="Beta-lactam-related"/>
</dbReference>
<dbReference type="PANTHER" id="PTHR43283">
    <property type="entry name" value="BETA-LACTAMASE-RELATED"/>
    <property type="match status" value="1"/>
</dbReference>
<feature type="chain" id="PRO_5001536085" evidence="2">
    <location>
        <begin position="29"/>
        <end position="495"/>
    </location>
</feature>
<evidence type="ECO:0000259" key="3">
    <source>
        <dbReference type="Pfam" id="PF00144"/>
    </source>
</evidence>
<feature type="domain" description="FIMAH" evidence="4">
    <location>
        <begin position="411"/>
        <end position="489"/>
    </location>
</feature>
<dbReference type="AlphaFoldDB" id="A0A024Q9L8"/>
<dbReference type="PANTHER" id="PTHR43283:SF11">
    <property type="entry name" value="BETA-LACTAMASE-RELATED DOMAIN-CONTAINING PROTEIN"/>
    <property type="match status" value="1"/>
</dbReference>
<evidence type="ECO:0000256" key="1">
    <source>
        <dbReference type="ARBA" id="ARBA00022801"/>
    </source>
</evidence>
<evidence type="ECO:0000313" key="5">
    <source>
        <dbReference type="EMBL" id="CDQ38947.1"/>
    </source>
</evidence>
<dbReference type="eggNOG" id="COG1680">
    <property type="taxonomic scope" value="Bacteria"/>
</dbReference>
<organism evidence="5 6">
    <name type="scientific">Virgibacillus massiliensis</name>
    <dbReference type="NCBI Taxonomy" id="1462526"/>
    <lineage>
        <taxon>Bacteria</taxon>
        <taxon>Bacillati</taxon>
        <taxon>Bacillota</taxon>
        <taxon>Bacilli</taxon>
        <taxon>Bacillales</taxon>
        <taxon>Bacillaceae</taxon>
        <taxon>Virgibacillus</taxon>
    </lineage>
</organism>
<dbReference type="InterPro" id="IPR012338">
    <property type="entry name" value="Beta-lactam/transpept-like"/>
</dbReference>
<protein>
    <submittedName>
        <fullName evidence="5">Penicillin-binding protein E</fullName>
    </submittedName>
</protein>
<proteinExistence type="predicted"/>
<evidence type="ECO:0000256" key="2">
    <source>
        <dbReference type="SAM" id="SignalP"/>
    </source>
</evidence>
<comment type="caution">
    <text evidence="5">The sequence shown here is derived from an EMBL/GenBank/DDBJ whole genome shotgun (WGS) entry which is preliminary data.</text>
</comment>
<feature type="signal peptide" evidence="2">
    <location>
        <begin position="1"/>
        <end position="28"/>
    </location>
</feature>
<keyword evidence="2" id="KW-0732">Signal</keyword>
<feature type="domain" description="Beta-lactamase-related" evidence="3">
    <location>
        <begin position="51"/>
        <end position="397"/>
    </location>
</feature>
<dbReference type="SUPFAM" id="SSF56601">
    <property type="entry name" value="beta-lactamase/transpeptidase-like"/>
    <property type="match status" value="1"/>
</dbReference>
<evidence type="ECO:0000259" key="4">
    <source>
        <dbReference type="Pfam" id="PF22888"/>
    </source>
</evidence>
<dbReference type="Proteomes" id="UP000028875">
    <property type="component" value="Unassembled WGS sequence"/>
</dbReference>
<accession>A0A024Q9L8</accession>
<name>A0A024Q9L8_9BACI</name>
<dbReference type="InterPro" id="IPR054470">
    <property type="entry name" value="FIMAH_dom"/>
</dbReference>
<dbReference type="OrthoDB" id="9770183at2"/>
<gene>
    <name evidence="5" type="primary">pbpE_1</name>
    <name evidence="5" type="ORF">BN990_01227</name>
</gene>
<dbReference type="GO" id="GO:0016787">
    <property type="term" value="F:hydrolase activity"/>
    <property type="evidence" value="ECO:0007669"/>
    <property type="project" value="UniProtKB-KW"/>
</dbReference>
<dbReference type="InterPro" id="IPR050789">
    <property type="entry name" value="Diverse_Enzym_Activities"/>
</dbReference>
<reference evidence="5 6" key="1">
    <citation type="submission" date="2014-03" db="EMBL/GenBank/DDBJ databases">
        <authorList>
            <person name="Urmite Genomes U."/>
        </authorList>
    </citation>
    <scope>NUCLEOTIDE SEQUENCE [LARGE SCALE GENOMIC DNA]</scope>
    <source>
        <strain evidence="5 6">Vm-5</strain>
    </source>
</reference>
<keyword evidence="6" id="KW-1185">Reference proteome</keyword>
<dbReference type="RefSeq" id="WP_021289166.1">
    <property type="nucleotide sequence ID" value="NZ_BNER01000003.1"/>
</dbReference>
<dbReference type="STRING" id="1462526.BN990_01227"/>
<keyword evidence="1" id="KW-0378">Hydrolase</keyword>
<dbReference type="Gene3D" id="3.40.710.10">
    <property type="entry name" value="DD-peptidase/beta-lactamase superfamily"/>
    <property type="match status" value="1"/>
</dbReference>
<dbReference type="Pfam" id="PF22888">
    <property type="entry name" value="FIMAH"/>
    <property type="match status" value="1"/>
</dbReference>
<dbReference type="EMBL" id="CCDP010000001">
    <property type="protein sequence ID" value="CDQ38947.1"/>
    <property type="molecule type" value="Genomic_DNA"/>
</dbReference>
<evidence type="ECO:0000313" key="6">
    <source>
        <dbReference type="Proteomes" id="UP000028875"/>
    </source>
</evidence>